<dbReference type="RefSeq" id="XP_022750924.1">
    <property type="nucleotide sequence ID" value="XM_022895189.1"/>
</dbReference>
<dbReference type="OrthoDB" id="775087at2759"/>
<protein>
    <submittedName>
        <fullName evidence="3 4">Uncharacterized protein LOC111299755 isoform X1</fullName>
    </submittedName>
</protein>
<evidence type="ECO:0000313" key="3">
    <source>
        <dbReference type="RefSeq" id="XP_022750924.1"/>
    </source>
</evidence>
<reference evidence="3 4" key="1">
    <citation type="submission" date="2025-04" db="UniProtKB">
        <authorList>
            <consortium name="RefSeq"/>
        </authorList>
    </citation>
    <scope>IDENTIFICATION</scope>
    <source>
        <tissue evidence="3 4">Fruit stalk</tissue>
    </source>
</reference>
<dbReference type="GeneID" id="111299755"/>
<dbReference type="KEGG" id="dzi:111299755"/>
<keyword evidence="2" id="KW-1185">Reference proteome</keyword>
<name>A0A6P5ZDP9_DURZI</name>
<evidence type="ECO:0000313" key="2">
    <source>
        <dbReference type="Proteomes" id="UP000515121"/>
    </source>
</evidence>
<dbReference type="Proteomes" id="UP000515121">
    <property type="component" value="Unplaced"/>
</dbReference>
<feature type="region of interest" description="Disordered" evidence="1">
    <location>
        <begin position="210"/>
        <end position="230"/>
    </location>
</feature>
<dbReference type="AlphaFoldDB" id="A0A6P5ZDP9"/>
<gene>
    <name evidence="3 4" type="primary">LOC111299755</name>
</gene>
<dbReference type="PANTHER" id="PTHR35770">
    <property type="entry name" value="U2 SMALL NUCLEAR RIBONUCLEOPROTEIN AUXILIARY FACTOR-LIKE PROTEIN"/>
    <property type="match status" value="1"/>
</dbReference>
<proteinExistence type="predicted"/>
<accession>A0A6P5ZDP9</accession>
<sequence>MPAVLEEFDPIIGEPKIEWAGSCSGSGHSSGFLFCVHSPDSSHLRIYVSDFRDITWESVLSVLQLEDMRDSAGIGGSLSHFIHYLVASIKSEDVKLLLEALPNSIDTKSAKLVAQKSKGMPRISFSLTKLTGSAASDAMANLSLELFKAYKGLQYLFMQEQERRLQLTEVIAAERENNESIQSQLELNSNRHKLQKTMNSLDKADASASVVTNGQNSPDKKAVRHPGPTKVAKRFIPAHHRAKIRGVVLQDSENDKNS</sequence>
<evidence type="ECO:0000313" key="4">
    <source>
        <dbReference type="RefSeq" id="XP_022750925.1"/>
    </source>
</evidence>
<dbReference type="PANTHER" id="PTHR35770:SF1">
    <property type="entry name" value="U2 SMALL NUCLEAR RIBONUCLEOPROTEIN AUXILIARY FACTOR-LIKE PROTEIN"/>
    <property type="match status" value="1"/>
</dbReference>
<dbReference type="RefSeq" id="XP_022750925.1">
    <property type="nucleotide sequence ID" value="XM_022895190.1"/>
</dbReference>
<organism evidence="2 3">
    <name type="scientific">Durio zibethinus</name>
    <name type="common">Durian</name>
    <dbReference type="NCBI Taxonomy" id="66656"/>
    <lineage>
        <taxon>Eukaryota</taxon>
        <taxon>Viridiplantae</taxon>
        <taxon>Streptophyta</taxon>
        <taxon>Embryophyta</taxon>
        <taxon>Tracheophyta</taxon>
        <taxon>Spermatophyta</taxon>
        <taxon>Magnoliopsida</taxon>
        <taxon>eudicotyledons</taxon>
        <taxon>Gunneridae</taxon>
        <taxon>Pentapetalae</taxon>
        <taxon>rosids</taxon>
        <taxon>malvids</taxon>
        <taxon>Malvales</taxon>
        <taxon>Malvaceae</taxon>
        <taxon>Helicteroideae</taxon>
        <taxon>Durio</taxon>
    </lineage>
</organism>
<evidence type="ECO:0000256" key="1">
    <source>
        <dbReference type="SAM" id="MobiDB-lite"/>
    </source>
</evidence>